<proteinExistence type="predicted"/>
<dbReference type="PANTHER" id="PTHR10039:SF5">
    <property type="entry name" value="NACHT DOMAIN-CONTAINING PROTEIN"/>
    <property type="match status" value="1"/>
</dbReference>
<keyword evidence="6" id="KW-1185">Reference proteome</keyword>
<feature type="domain" description="DUF7791" evidence="4">
    <location>
        <begin position="543"/>
        <end position="668"/>
    </location>
</feature>
<evidence type="ECO:0000256" key="2">
    <source>
        <dbReference type="SAM" id="Coils"/>
    </source>
</evidence>
<comment type="caution">
    <text evidence="5">The sequence shown here is derived from an EMBL/GenBank/DDBJ whole genome shotgun (WGS) entry which is preliminary data.</text>
</comment>
<evidence type="ECO:0000313" key="6">
    <source>
        <dbReference type="Proteomes" id="UP000775872"/>
    </source>
</evidence>
<evidence type="ECO:0008006" key="7">
    <source>
        <dbReference type="Google" id="ProtNLM"/>
    </source>
</evidence>
<dbReference type="AlphaFoldDB" id="A0A9N9YV85"/>
<dbReference type="EMBL" id="CABFOC020000003">
    <property type="protein sequence ID" value="CAH0043630.1"/>
    <property type="molecule type" value="Genomic_DNA"/>
</dbReference>
<dbReference type="Proteomes" id="UP000775872">
    <property type="component" value="Unassembled WGS sequence"/>
</dbReference>
<dbReference type="Gene3D" id="3.40.50.300">
    <property type="entry name" value="P-loop containing nucleotide triphosphate hydrolases"/>
    <property type="match status" value="1"/>
</dbReference>
<dbReference type="InterPro" id="IPR027417">
    <property type="entry name" value="P-loop_NTPase"/>
</dbReference>
<evidence type="ECO:0000313" key="5">
    <source>
        <dbReference type="EMBL" id="CAH0043630.1"/>
    </source>
</evidence>
<keyword evidence="1" id="KW-0677">Repeat</keyword>
<dbReference type="Pfam" id="PF24883">
    <property type="entry name" value="NPHP3_N"/>
    <property type="match status" value="1"/>
</dbReference>
<evidence type="ECO:0000259" key="4">
    <source>
        <dbReference type="Pfam" id="PF25053"/>
    </source>
</evidence>
<feature type="coiled-coil region" evidence="2">
    <location>
        <begin position="170"/>
        <end position="197"/>
    </location>
</feature>
<dbReference type="OrthoDB" id="443402at2759"/>
<gene>
    <name evidence="5" type="ORF">CSOL1703_00009521</name>
</gene>
<dbReference type="SUPFAM" id="SSF52540">
    <property type="entry name" value="P-loop containing nucleoside triphosphate hydrolases"/>
    <property type="match status" value="1"/>
</dbReference>
<name>A0A9N9YV85_9HYPO</name>
<dbReference type="InterPro" id="IPR056884">
    <property type="entry name" value="NPHP3-like_N"/>
</dbReference>
<organism evidence="5 6">
    <name type="scientific">Clonostachys solani</name>
    <dbReference type="NCBI Taxonomy" id="160281"/>
    <lineage>
        <taxon>Eukaryota</taxon>
        <taxon>Fungi</taxon>
        <taxon>Dikarya</taxon>
        <taxon>Ascomycota</taxon>
        <taxon>Pezizomycotina</taxon>
        <taxon>Sordariomycetes</taxon>
        <taxon>Hypocreomycetidae</taxon>
        <taxon>Hypocreales</taxon>
        <taxon>Bionectriaceae</taxon>
        <taxon>Clonostachys</taxon>
    </lineage>
</organism>
<dbReference type="PANTHER" id="PTHR10039">
    <property type="entry name" value="AMELOGENIN"/>
    <property type="match status" value="1"/>
</dbReference>
<accession>A0A9N9YV85</accession>
<protein>
    <recommendedName>
        <fullName evidence="7">NACHT domain-containing protein</fullName>
    </recommendedName>
</protein>
<evidence type="ECO:0000256" key="1">
    <source>
        <dbReference type="ARBA" id="ARBA00022737"/>
    </source>
</evidence>
<dbReference type="InterPro" id="IPR056693">
    <property type="entry name" value="DUF7791"/>
</dbReference>
<dbReference type="Pfam" id="PF25053">
    <property type="entry name" value="DUF7791"/>
    <property type="match status" value="1"/>
</dbReference>
<feature type="domain" description="Nephrocystin 3-like N-terminal" evidence="3">
    <location>
        <begin position="254"/>
        <end position="432"/>
    </location>
</feature>
<keyword evidence="2" id="KW-0175">Coiled coil</keyword>
<reference evidence="5" key="1">
    <citation type="submission" date="2021-10" db="EMBL/GenBank/DDBJ databases">
        <authorList>
            <person name="Piombo E."/>
        </authorList>
    </citation>
    <scope>NUCLEOTIDE SEQUENCE</scope>
</reference>
<sequence length="1072" mass="122385">MDPVSAFGLAASVAQFVMFTSTLISQGTEIYRSSSGLSSDGSTIEAIYGRLHELSMALDTPAHAIVFDGGQCMRQVETIAELSRVCKADCAQLLGIVASLKVEDGSRSKWKSFRAALKAHWKNGEIAKLEDRLEKTQTTLTLQICTISSHYHAMHERTLRQMQTESERLRVDHTCRLEEIQDVLKQIEERVRVTLKQPEKSPFSPMNIGEIEKQLSSLTITEEDINKQQSILRGLTFERRTARHADITDAHRTTFEWMFKEDGVCEGNFLDWLKRGNGIFWVSGKPGSGKSTLMKFVADHHRTAHILSTWSYPKPTYVASHYFWSAGTAMQRSQQGLLQTLLYDIFRQCPNLLEVACSRRWSETDPASLSQPWSLPELRVVLKDVADQTNMPGKFCFFVDGLDEFKGEHLDLCQDLKDLSQSLNIKLCISSRRWNVFEDSFANDPTRRLYIHELTNDDIRSYTEFRLFRHPRWTTLESEVTGANSLIAQVTKRAHGVFLWVFLVTKLLREGLTNGDSFSDLRRRLESFPSDLVPFFKHMLGTVESFYHEKMSGVLAIAIKAKSPLNASIYHFHDCEYDSVDYALKISVKTQSDQESKFQYKQTKRRLNGWCRGLLEVKGGRVDFLHRTVMDFLRTAEMSEFLRLKNRAGFNANLSILRAYTAWIKATPCDKEILRIGPGNYNDVPLISRIREAMEYACELEDETEVDSDHTQAETELLDTIETAVCTLDQSAKGRAFPISEGFNSNGAQLFFREHVIKIKLLKYLSHKIGELDYFGEFETTPLAITIHSELWADKEPLPWTEKCIKTLELLLANGEDPNDQFEIYTKSRGRRLTRMSAWGMLASWIIPSLVGEVGPKFIPTLRSGLLSLFLRHKADPNALVWRLGRELTTNEKSTYSSVWRDMVLVSFQMPWGLDAERYLQVLDDFLNAGANSELASFGTLQGGQLRPTIKETILEEFFERLEAKDKKIPGEHNLRLLAAVADKLLSKVSEETLMKNYVWKAVHGSFPGEFADPIRDKYLSQRSELWKTYWPGIDGDLDATQSVKSQRRKKRQQAVTLTAGLAKESFKKPKM</sequence>
<evidence type="ECO:0000259" key="3">
    <source>
        <dbReference type="Pfam" id="PF24883"/>
    </source>
</evidence>